<dbReference type="PANTHER" id="PTHR33293">
    <property type="entry name" value="INSERTION ELEMENT IS1 1 PROTEIN INSB-RELATED"/>
    <property type="match status" value="1"/>
</dbReference>
<keyword evidence="3" id="KW-0815">Transposition</keyword>
<proteinExistence type="inferred from homology"/>
<dbReference type="GO" id="GO:0003677">
    <property type="term" value="F:DNA binding"/>
    <property type="evidence" value="ECO:0007669"/>
    <property type="project" value="InterPro"/>
</dbReference>
<comment type="function">
    <text evidence="1">Absolutely required for transposition of IS1.</text>
</comment>
<dbReference type="GO" id="GO:0006313">
    <property type="term" value="P:DNA transposition"/>
    <property type="evidence" value="ECO:0007669"/>
    <property type="project" value="InterPro"/>
</dbReference>
<organism evidence="5 6">
    <name type="scientific">Leptolyngbya boryana NIES-2135</name>
    <dbReference type="NCBI Taxonomy" id="1973484"/>
    <lineage>
        <taxon>Bacteria</taxon>
        <taxon>Bacillati</taxon>
        <taxon>Cyanobacteriota</taxon>
        <taxon>Cyanophyceae</taxon>
        <taxon>Leptolyngbyales</taxon>
        <taxon>Leptolyngbyaceae</taxon>
        <taxon>Leptolyngbya group</taxon>
        <taxon>Leptolyngbya</taxon>
    </lineage>
</organism>
<dbReference type="InterPro" id="IPR005063">
    <property type="entry name" value="Transposase_27"/>
</dbReference>
<evidence type="ECO:0000313" key="5">
    <source>
        <dbReference type="EMBL" id="BAY54175.1"/>
    </source>
</evidence>
<dbReference type="Proteomes" id="UP000217895">
    <property type="component" value="Chromosome"/>
</dbReference>
<evidence type="ECO:0000256" key="3">
    <source>
        <dbReference type="ARBA" id="ARBA00022578"/>
    </source>
</evidence>
<dbReference type="InterPro" id="IPR051354">
    <property type="entry name" value="Transposase_27_IS1"/>
</dbReference>
<gene>
    <name evidence="5" type="ORF">NIES2135_09890</name>
</gene>
<keyword evidence="6" id="KW-1185">Reference proteome</keyword>
<evidence type="ECO:0000256" key="2">
    <source>
        <dbReference type="ARBA" id="ARBA00008841"/>
    </source>
</evidence>
<protein>
    <submittedName>
        <fullName evidence="5">Putative transposase</fullName>
    </submittedName>
</protein>
<accession>A0A1Z4JBL0</accession>
<dbReference type="PANTHER" id="PTHR33293:SF1">
    <property type="entry name" value="INSERTION ELEMENT IS1 1 PROTEIN INSB-RELATED"/>
    <property type="match status" value="1"/>
</dbReference>
<evidence type="ECO:0000256" key="4">
    <source>
        <dbReference type="ARBA" id="ARBA00023172"/>
    </source>
</evidence>
<keyword evidence="4" id="KW-0233">DNA recombination</keyword>
<reference evidence="5 6" key="1">
    <citation type="submission" date="2017-06" db="EMBL/GenBank/DDBJ databases">
        <title>Genome sequencing of cyanobaciteial culture collection at National Institute for Environmental Studies (NIES).</title>
        <authorList>
            <person name="Hirose Y."/>
            <person name="Shimura Y."/>
            <person name="Fujisawa T."/>
            <person name="Nakamura Y."/>
            <person name="Kawachi M."/>
        </authorList>
    </citation>
    <scope>NUCLEOTIDE SEQUENCE [LARGE SCALE GENOMIC DNA]</scope>
    <source>
        <strain evidence="5 6">NIES-2135</strain>
    </source>
</reference>
<dbReference type="GO" id="GO:0004803">
    <property type="term" value="F:transposase activity"/>
    <property type="evidence" value="ECO:0007669"/>
    <property type="project" value="InterPro"/>
</dbReference>
<name>A0A1Z4JBL0_LEPBY</name>
<sequence length="128" mass="15198">MDEMWSFVESKQHQRWLWHAIDHQTGKVLAYVLATHEDSALKQLQQLLAPFSIQRFYTDSWGAYLRLLDEQHHTVGKANTQRIERKHLTLRTRIKRLARKTICFSKTEKMHDTVIGLFINRHEFGRAG</sequence>
<evidence type="ECO:0000256" key="1">
    <source>
        <dbReference type="ARBA" id="ARBA00004091"/>
    </source>
</evidence>
<comment type="similarity">
    <text evidence="2">Belongs to the transposase 27 family.</text>
</comment>
<dbReference type="AlphaFoldDB" id="A0A1Z4JBL0"/>
<dbReference type="EMBL" id="AP018203">
    <property type="protein sequence ID" value="BAY54175.1"/>
    <property type="molecule type" value="Genomic_DNA"/>
</dbReference>
<dbReference type="NCBIfam" id="NF033558">
    <property type="entry name" value="transpos_IS1"/>
    <property type="match status" value="1"/>
</dbReference>
<dbReference type="Pfam" id="PF03400">
    <property type="entry name" value="DDE_Tnp_IS1"/>
    <property type="match status" value="1"/>
</dbReference>
<evidence type="ECO:0000313" key="6">
    <source>
        <dbReference type="Proteomes" id="UP000217895"/>
    </source>
</evidence>